<dbReference type="Proteomes" id="UP001159042">
    <property type="component" value="Unassembled WGS sequence"/>
</dbReference>
<comment type="caution">
    <text evidence="1">The sequence shown here is derived from an EMBL/GenBank/DDBJ whole genome shotgun (WGS) entry which is preliminary data.</text>
</comment>
<dbReference type="AlphaFoldDB" id="A0AAV8VW10"/>
<dbReference type="EMBL" id="JANEYG010000026">
    <property type="protein sequence ID" value="KAJ8918370.1"/>
    <property type="molecule type" value="Genomic_DNA"/>
</dbReference>
<gene>
    <name evidence="1" type="ORF">NQ315_008064</name>
</gene>
<evidence type="ECO:0000313" key="2">
    <source>
        <dbReference type="Proteomes" id="UP001159042"/>
    </source>
</evidence>
<reference evidence="1 2" key="1">
    <citation type="journal article" date="2023" name="Insect Mol. Biol.">
        <title>Genome sequencing provides insights into the evolution of gene families encoding plant cell wall-degrading enzymes in longhorned beetles.</title>
        <authorList>
            <person name="Shin N.R."/>
            <person name="Okamura Y."/>
            <person name="Kirsch R."/>
            <person name="Pauchet Y."/>
        </authorList>
    </citation>
    <scope>NUCLEOTIDE SEQUENCE [LARGE SCALE GENOMIC DNA]</scope>
    <source>
        <strain evidence="1">EAD_L_NR</strain>
    </source>
</reference>
<sequence>MDTGFTLKHENPKSRANCLSKLFFTWMLPLFYKGTQRGLEVIDLYKTLNCDMSAHVGDKLEKKLGPGSKPCKAKAYNPPV</sequence>
<name>A0AAV8VW10_9CUCU</name>
<accession>A0AAV8VW10</accession>
<keyword evidence="2" id="KW-1185">Reference proteome</keyword>
<protein>
    <submittedName>
        <fullName evidence="1">Uncharacterized protein</fullName>
    </submittedName>
</protein>
<evidence type="ECO:0000313" key="1">
    <source>
        <dbReference type="EMBL" id="KAJ8918370.1"/>
    </source>
</evidence>
<proteinExistence type="predicted"/>
<organism evidence="1 2">
    <name type="scientific">Exocentrus adspersus</name>
    <dbReference type="NCBI Taxonomy" id="1586481"/>
    <lineage>
        <taxon>Eukaryota</taxon>
        <taxon>Metazoa</taxon>
        <taxon>Ecdysozoa</taxon>
        <taxon>Arthropoda</taxon>
        <taxon>Hexapoda</taxon>
        <taxon>Insecta</taxon>
        <taxon>Pterygota</taxon>
        <taxon>Neoptera</taxon>
        <taxon>Endopterygota</taxon>
        <taxon>Coleoptera</taxon>
        <taxon>Polyphaga</taxon>
        <taxon>Cucujiformia</taxon>
        <taxon>Chrysomeloidea</taxon>
        <taxon>Cerambycidae</taxon>
        <taxon>Lamiinae</taxon>
        <taxon>Acanthocinini</taxon>
        <taxon>Exocentrus</taxon>
    </lineage>
</organism>